<dbReference type="EMBL" id="JAREWH010000001">
    <property type="protein sequence ID" value="MDN3191007.1"/>
    <property type="molecule type" value="Genomic_DNA"/>
</dbReference>
<dbReference type="RefSeq" id="WP_242384538.1">
    <property type="nucleotide sequence ID" value="NZ_CAKOCZ010000008.1"/>
</dbReference>
<accession>A0AAW7KBL2</accession>
<name>A0AAW7KBL2_ENTFL</name>
<organism evidence="1 2">
    <name type="scientific">Enterococcus faecalis</name>
    <name type="common">Streptococcus faecalis</name>
    <dbReference type="NCBI Taxonomy" id="1351"/>
    <lineage>
        <taxon>Bacteria</taxon>
        <taxon>Bacillati</taxon>
        <taxon>Bacillota</taxon>
        <taxon>Bacilli</taxon>
        <taxon>Lactobacillales</taxon>
        <taxon>Enterococcaceae</taxon>
        <taxon>Enterococcus</taxon>
    </lineage>
</organism>
<reference evidence="1" key="1">
    <citation type="journal article" date="2023" name="Pathogens">
        <title>Prevalence of Enterococcus spp. and the Whole-Genome Characteristics of Enterococcus faecium and Enterococcus faecalis Strains Isolated from Free-Living Birds in Poland.</title>
        <authorList>
            <person name="Kwit R."/>
            <person name="Zajac M."/>
            <person name="Smialowska-Weglinska A."/>
            <person name="Skarzynska M."/>
            <person name="Bomba A."/>
            <person name="Lalak A."/>
            <person name="Skrzypiec E."/>
            <person name="Wojdat D."/>
            <person name="Koza W."/>
            <person name="Mikos-Wojewoda E."/>
            <person name="Pasim P."/>
            <person name="Skora M."/>
            <person name="Polak M."/>
            <person name="Wiacek J."/>
            <person name="Wasyl D."/>
        </authorList>
    </citation>
    <scope>NUCLEOTIDE SEQUENCE</scope>
    <source>
        <strain evidence="1">691B_2</strain>
    </source>
</reference>
<evidence type="ECO:0000313" key="1">
    <source>
        <dbReference type="EMBL" id="MDN3191007.1"/>
    </source>
</evidence>
<reference evidence="1" key="2">
    <citation type="submission" date="2023-03" db="EMBL/GenBank/DDBJ databases">
        <authorList>
            <person name="Zajac M."/>
            <person name="Kwit R."/>
            <person name="Wasyl D."/>
        </authorList>
    </citation>
    <scope>NUCLEOTIDE SEQUENCE</scope>
    <source>
        <strain evidence="1">691B_2</strain>
    </source>
</reference>
<evidence type="ECO:0000313" key="2">
    <source>
        <dbReference type="Proteomes" id="UP001173174"/>
    </source>
</evidence>
<comment type="caution">
    <text evidence="1">The sequence shown here is derived from an EMBL/GenBank/DDBJ whole genome shotgun (WGS) entry which is preliminary data.</text>
</comment>
<sequence>MNRREANALDRYLIESPETLSEEDNEEIRDWKDNVLTIYDEVLEVTLRDTISGKTIEKITKSEDYMELILDEYKDCIPIKVTFFDAGDYIRLNSCRWSVCYKEEREHVRR</sequence>
<dbReference type="Proteomes" id="UP001173174">
    <property type="component" value="Unassembled WGS sequence"/>
</dbReference>
<dbReference type="AlphaFoldDB" id="A0AAW7KBL2"/>
<proteinExistence type="predicted"/>
<gene>
    <name evidence="1" type="ORF">P0E79_00705</name>
</gene>
<protein>
    <submittedName>
        <fullName evidence="1">Uncharacterized protein</fullName>
    </submittedName>
</protein>